<keyword evidence="1" id="KW-0479">Metal-binding</keyword>
<accession>A0A9P8VG07</accession>
<dbReference type="AlphaFoldDB" id="A0A9P8VG07"/>
<dbReference type="GO" id="GO:0006338">
    <property type="term" value="P:chromatin remodeling"/>
    <property type="evidence" value="ECO:0007669"/>
    <property type="project" value="InterPro"/>
</dbReference>
<dbReference type="OrthoDB" id="74807at2759"/>
<dbReference type="PANTHER" id="PTHR13093">
    <property type="entry name" value="ZINC FINGER HIT DOMAIN CONTAINING PROTEIN 1"/>
    <property type="match status" value="1"/>
</dbReference>
<feature type="region of interest" description="Disordered" evidence="4">
    <location>
        <begin position="41"/>
        <end position="82"/>
    </location>
</feature>
<gene>
    <name evidence="5" type="ORF">F5X68DRAFT_230861</name>
</gene>
<evidence type="ECO:0000256" key="4">
    <source>
        <dbReference type="SAM" id="MobiDB-lite"/>
    </source>
</evidence>
<feature type="region of interest" description="Disordered" evidence="4">
    <location>
        <begin position="109"/>
        <end position="229"/>
    </location>
</feature>
<name>A0A9P8VG07_9PEZI</name>
<sequence length="296" mass="32062">MSSHNFGVIEIASKKTTSAPGWAKRARNQTSVISGADLSARQESKVRKDLEALDRDTNRDVNIAIPSSRPGPAKAASKSTPNIRKIIQSQKTFANHLDDYNALVAAQGDDAAPQAAHQAPKPSHPNQHTKKLVATSQNKKKGAPSNQPSKRTSSTTKLPPPDATDTEIGSGSRSRRGNRTGQAVENEVPPPGEEQDLEMTDVPEPGVVDATPAANDDQPPTLSRLDDDDPLLASIVPDLPDSGELDALLNHLQLTYARARATWGPQDQRYPVRTFCDVCGYWGRVHREDCITRYGL</sequence>
<dbReference type="Proteomes" id="UP000770015">
    <property type="component" value="Unassembled WGS sequence"/>
</dbReference>
<organism evidence="5 6">
    <name type="scientific">Plectosphaerella plurivora</name>
    <dbReference type="NCBI Taxonomy" id="936078"/>
    <lineage>
        <taxon>Eukaryota</taxon>
        <taxon>Fungi</taxon>
        <taxon>Dikarya</taxon>
        <taxon>Ascomycota</taxon>
        <taxon>Pezizomycotina</taxon>
        <taxon>Sordariomycetes</taxon>
        <taxon>Hypocreomycetidae</taxon>
        <taxon>Glomerellales</taxon>
        <taxon>Plectosphaerellaceae</taxon>
        <taxon>Plectosphaerella</taxon>
    </lineage>
</organism>
<reference evidence="5" key="1">
    <citation type="journal article" date="2021" name="Nat. Commun.">
        <title>Genetic determinants of endophytism in the Arabidopsis root mycobiome.</title>
        <authorList>
            <person name="Mesny F."/>
            <person name="Miyauchi S."/>
            <person name="Thiergart T."/>
            <person name="Pickel B."/>
            <person name="Atanasova L."/>
            <person name="Karlsson M."/>
            <person name="Huettel B."/>
            <person name="Barry K.W."/>
            <person name="Haridas S."/>
            <person name="Chen C."/>
            <person name="Bauer D."/>
            <person name="Andreopoulos W."/>
            <person name="Pangilinan J."/>
            <person name="LaButti K."/>
            <person name="Riley R."/>
            <person name="Lipzen A."/>
            <person name="Clum A."/>
            <person name="Drula E."/>
            <person name="Henrissat B."/>
            <person name="Kohler A."/>
            <person name="Grigoriev I.V."/>
            <person name="Martin F.M."/>
            <person name="Hacquard S."/>
        </authorList>
    </citation>
    <scope>NUCLEOTIDE SEQUENCE</scope>
    <source>
        <strain evidence="5">MPI-SDFR-AT-0117</strain>
    </source>
</reference>
<feature type="compositionally biased region" description="Polar residues" evidence="4">
    <location>
        <begin position="144"/>
        <end position="157"/>
    </location>
</feature>
<dbReference type="InterPro" id="IPR039723">
    <property type="entry name" value="Vps71/ZNHIT1"/>
</dbReference>
<evidence type="ECO:0000256" key="2">
    <source>
        <dbReference type="ARBA" id="ARBA00022771"/>
    </source>
</evidence>
<feature type="compositionally biased region" description="Basic and acidic residues" evidence="4">
    <location>
        <begin position="41"/>
        <end position="59"/>
    </location>
</feature>
<dbReference type="EMBL" id="JAGSXJ010000008">
    <property type="protein sequence ID" value="KAH6689215.1"/>
    <property type="molecule type" value="Genomic_DNA"/>
</dbReference>
<evidence type="ECO:0000313" key="5">
    <source>
        <dbReference type="EMBL" id="KAH6689215.1"/>
    </source>
</evidence>
<evidence type="ECO:0000256" key="3">
    <source>
        <dbReference type="ARBA" id="ARBA00022833"/>
    </source>
</evidence>
<evidence type="ECO:0000313" key="6">
    <source>
        <dbReference type="Proteomes" id="UP000770015"/>
    </source>
</evidence>
<protein>
    <submittedName>
        <fullName evidence="5">Uncharacterized protein</fullName>
    </submittedName>
</protein>
<proteinExistence type="predicted"/>
<keyword evidence="2" id="KW-0863">Zinc-finger</keyword>
<evidence type="ECO:0000256" key="1">
    <source>
        <dbReference type="ARBA" id="ARBA00022723"/>
    </source>
</evidence>
<comment type="caution">
    <text evidence="5">The sequence shown here is derived from an EMBL/GenBank/DDBJ whole genome shotgun (WGS) entry which is preliminary data.</text>
</comment>
<keyword evidence="3" id="KW-0862">Zinc</keyword>
<feature type="compositionally biased region" description="Low complexity" evidence="4">
    <location>
        <begin position="109"/>
        <end position="120"/>
    </location>
</feature>
<dbReference type="GO" id="GO:0008270">
    <property type="term" value="F:zinc ion binding"/>
    <property type="evidence" value="ECO:0007669"/>
    <property type="project" value="UniProtKB-KW"/>
</dbReference>
<keyword evidence="6" id="KW-1185">Reference proteome</keyword>